<reference evidence="6" key="1">
    <citation type="journal article" date="2015" name="Nat. Genet.">
        <title>The genome and transcriptome of the zoonotic hookworm Ancylostoma ceylanicum identify infection-specific gene families.</title>
        <authorList>
            <person name="Schwarz E.M."/>
            <person name="Hu Y."/>
            <person name="Antoshechkin I."/>
            <person name="Miller M.M."/>
            <person name="Sternberg P.W."/>
            <person name="Aroian R.V."/>
        </authorList>
    </citation>
    <scope>NUCLEOTIDE SEQUENCE</scope>
    <source>
        <strain evidence="6">HY135</strain>
    </source>
</reference>
<keyword evidence="6" id="KW-1185">Reference proteome</keyword>
<dbReference type="InterPro" id="IPR002087">
    <property type="entry name" value="Anti_prolifrtn"/>
</dbReference>
<dbReference type="GO" id="GO:0005634">
    <property type="term" value="C:nucleus"/>
    <property type="evidence" value="ECO:0007669"/>
    <property type="project" value="TreeGrafter"/>
</dbReference>
<dbReference type="SMART" id="SM00099">
    <property type="entry name" value="btg1"/>
    <property type="match status" value="1"/>
</dbReference>
<dbReference type="OrthoDB" id="19928at2759"/>
<comment type="similarity">
    <text evidence="1">Belongs to the BTG family.</text>
</comment>
<feature type="compositionally biased region" description="Basic residues" evidence="3">
    <location>
        <begin position="402"/>
        <end position="412"/>
    </location>
</feature>
<proteinExistence type="inferred from homology"/>
<sequence>MYSKVLLTPFSFHCISMYTEVKELVNFLAKYLIGRLPRRPASLFTCQLANFLICRFREHKWDLNEPSKDEQHRVVRSKVNGFTDQLIISAATEMGLSSDEVLECLPDNILLFANPGEVFYRAGENAAAVPIWTGEKGVDPDLSYCSLPAFVTNPACAATTSPVSNMGAAGKPFYVGRSRKADAAFEIDDAYVQLKLEPVHSSNADDNVLLPQSNLMMFSYTPKNHVSYTIKEFSATRFGSHRQRPDHDVMKRIQRQAANRSVELAAHPVFPGSNNAKMRTCLLEAGDSPDVKSAVSPRAAFPKSPTSHGDTTMTDIETLKTLTPEQREALVNLIRNSSLLDHSLTHLQQALVGPQVVHAHNNGLPRLPSLSPATSSTTNSNIADLTFPHYGTNAMTPTSALSRRHSVKRRSNNIHNSSWLV</sequence>
<evidence type="ECO:0000256" key="2">
    <source>
        <dbReference type="ARBA" id="ARBA00022553"/>
    </source>
</evidence>
<evidence type="ECO:0000313" key="6">
    <source>
        <dbReference type="Proteomes" id="UP000024635"/>
    </source>
</evidence>
<keyword evidence="2" id="KW-0597">Phosphoprotein</keyword>
<dbReference type="Gene3D" id="3.90.640.90">
    <property type="entry name" value="Anti-proliferative protein, N-terminal domain"/>
    <property type="match status" value="1"/>
</dbReference>
<evidence type="ECO:0000259" key="4">
    <source>
        <dbReference type="SMART" id="SM00099"/>
    </source>
</evidence>
<evidence type="ECO:0000256" key="3">
    <source>
        <dbReference type="SAM" id="MobiDB-lite"/>
    </source>
</evidence>
<dbReference type="Pfam" id="PF07742">
    <property type="entry name" value="BTG"/>
    <property type="match status" value="1"/>
</dbReference>
<comment type="caution">
    <text evidence="5">The sequence shown here is derived from an EMBL/GenBank/DDBJ whole genome shotgun (WGS) entry which is preliminary data.</text>
</comment>
<dbReference type="STRING" id="53326.A0A016SUT1"/>
<accession>A0A016SUT1</accession>
<name>A0A016SUT1_9BILA</name>
<dbReference type="Proteomes" id="UP000024635">
    <property type="component" value="Unassembled WGS sequence"/>
</dbReference>
<dbReference type="GO" id="GO:0005737">
    <property type="term" value="C:cytoplasm"/>
    <property type="evidence" value="ECO:0007669"/>
    <property type="project" value="TreeGrafter"/>
</dbReference>
<feature type="domain" description="Anti-proliferative protein" evidence="4">
    <location>
        <begin position="17"/>
        <end position="125"/>
    </location>
</feature>
<dbReference type="GO" id="GO:0003714">
    <property type="term" value="F:transcription corepressor activity"/>
    <property type="evidence" value="ECO:0007669"/>
    <property type="project" value="TreeGrafter"/>
</dbReference>
<organism evidence="5 6">
    <name type="scientific">Ancylostoma ceylanicum</name>
    <dbReference type="NCBI Taxonomy" id="53326"/>
    <lineage>
        <taxon>Eukaryota</taxon>
        <taxon>Metazoa</taxon>
        <taxon>Ecdysozoa</taxon>
        <taxon>Nematoda</taxon>
        <taxon>Chromadorea</taxon>
        <taxon>Rhabditida</taxon>
        <taxon>Rhabditina</taxon>
        <taxon>Rhabditomorpha</taxon>
        <taxon>Strongyloidea</taxon>
        <taxon>Ancylostomatidae</taxon>
        <taxon>Ancylostomatinae</taxon>
        <taxon>Ancylostoma</taxon>
    </lineage>
</organism>
<dbReference type="PANTHER" id="PTHR17537">
    <property type="entry name" value="TRANSDUCER OF ERBB2 TOB"/>
    <property type="match status" value="1"/>
</dbReference>
<gene>
    <name evidence="5" type="primary">Acey_s0175.g525</name>
    <name evidence="5" type="synonym">Acey-fog-3</name>
    <name evidence="5" type="ORF">Y032_0175g525</name>
</gene>
<dbReference type="PANTHER" id="PTHR17537:SF5">
    <property type="entry name" value="TRANSDUCER OF ERBB2, ISOFORM A"/>
    <property type="match status" value="1"/>
</dbReference>
<dbReference type="AlphaFoldDB" id="A0A016SUT1"/>
<dbReference type="SUPFAM" id="SSF160696">
    <property type="entry name" value="BTG domain-like"/>
    <property type="match status" value="1"/>
</dbReference>
<evidence type="ECO:0000313" key="5">
    <source>
        <dbReference type="EMBL" id="EYB94162.1"/>
    </source>
</evidence>
<protein>
    <recommendedName>
        <fullName evidence="4">Anti-proliferative protein domain-containing protein</fullName>
    </recommendedName>
</protein>
<dbReference type="InterPro" id="IPR015676">
    <property type="entry name" value="Tob1/2"/>
</dbReference>
<feature type="region of interest" description="Disordered" evidence="3">
    <location>
        <begin position="292"/>
        <end position="312"/>
    </location>
</feature>
<dbReference type="EMBL" id="JARK01001511">
    <property type="protein sequence ID" value="EYB94162.1"/>
    <property type="molecule type" value="Genomic_DNA"/>
</dbReference>
<feature type="region of interest" description="Disordered" evidence="3">
    <location>
        <begin position="399"/>
        <end position="421"/>
    </location>
</feature>
<dbReference type="InterPro" id="IPR036054">
    <property type="entry name" value="BTG-like_sf"/>
</dbReference>
<evidence type="ECO:0000256" key="1">
    <source>
        <dbReference type="ARBA" id="ARBA00007989"/>
    </source>
</evidence>